<comment type="caution">
    <text evidence="11">The sequence shown here is derived from an EMBL/GenBank/DDBJ whole genome shotgun (WGS) entry which is preliminary data.</text>
</comment>
<dbReference type="EMBL" id="JAQIZT010000010">
    <property type="protein sequence ID" value="KAJ6981556.1"/>
    <property type="molecule type" value="Genomic_DNA"/>
</dbReference>
<dbReference type="SMART" id="SM00355">
    <property type="entry name" value="ZnF_C2H2"/>
    <property type="match status" value="1"/>
</dbReference>
<keyword evidence="7" id="KW-0539">Nucleus</keyword>
<evidence type="ECO:0000256" key="3">
    <source>
        <dbReference type="ARBA" id="ARBA00022771"/>
    </source>
</evidence>
<feature type="compositionally biased region" description="Basic residues" evidence="9">
    <location>
        <begin position="115"/>
        <end position="127"/>
    </location>
</feature>
<dbReference type="InterPro" id="IPR036236">
    <property type="entry name" value="Znf_C2H2_sf"/>
</dbReference>
<organism evidence="11 12">
    <name type="scientific">Populus alba x Populus x berolinensis</name>
    <dbReference type="NCBI Taxonomy" id="444605"/>
    <lineage>
        <taxon>Eukaryota</taxon>
        <taxon>Viridiplantae</taxon>
        <taxon>Streptophyta</taxon>
        <taxon>Embryophyta</taxon>
        <taxon>Tracheophyta</taxon>
        <taxon>Spermatophyta</taxon>
        <taxon>Magnoliopsida</taxon>
        <taxon>eudicotyledons</taxon>
        <taxon>Gunneridae</taxon>
        <taxon>Pentapetalae</taxon>
        <taxon>rosids</taxon>
        <taxon>fabids</taxon>
        <taxon>Malpighiales</taxon>
        <taxon>Salicaceae</taxon>
        <taxon>Saliceae</taxon>
        <taxon>Populus</taxon>
    </lineage>
</organism>
<evidence type="ECO:0000256" key="2">
    <source>
        <dbReference type="ARBA" id="ARBA00022723"/>
    </source>
</evidence>
<evidence type="ECO:0000256" key="4">
    <source>
        <dbReference type="ARBA" id="ARBA00022833"/>
    </source>
</evidence>
<evidence type="ECO:0000313" key="12">
    <source>
        <dbReference type="Proteomes" id="UP001164929"/>
    </source>
</evidence>
<keyword evidence="5" id="KW-0805">Transcription regulation</keyword>
<dbReference type="PANTHER" id="PTHR45801">
    <property type="entry name" value="OS07G0101800 PROTEIN"/>
    <property type="match status" value="1"/>
</dbReference>
<evidence type="ECO:0000313" key="11">
    <source>
        <dbReference type="EMBL" id="KAJ6981556.1"/>
    </source>
</evidence>
<proteinExistence type="predicted"/>
<dbReference type="GO" id="GO:0008270">
    <property type="term" value="F:zinc ion binding"/>
    <property type="evidence" value="ECO:0007669"/>
    <property type="project" value="UniProtKB-KW"/>
</dbReference>
<dbReference type="PANTHER" id="PTHR45801:SF107">
    <property type="entry name" value="TRANSCRIPTIONAL REGULATOR SUPERMAN-LIKE"/>
    <property type="match status" value="1"/>
</dbReference>
<accession>A0AAD6MAC3</accession>
<feature type="domain" description="C2H2-type" evidence="10">
    <location>
        <begin position="95"/>
        <end position="122"/>
    </location>
</feature>
<dbReference type="PROSITE" id="PS50157">
    <property type="entry name" value="ZINC_FINGER_C2H2_2"/>
    <property type="match status" value="1"/>
</dbReference>
<sequence>MCSLLQLYQSLRFPLPLSETQNPSLDHLHRLHLLNRKELMERNSFSSNLKDHSIGSEACNNTNSNKKLRDSWNLSSCQSFGEDYLDSLSWPPRSYTCSFCRREFKSAQALGGHMNVHRRDRARLRRSPPRDAQCPVQNLNPNPSLCPPFTRTLPSLVSPPLSALSTPPLASEVKKWTIDGTPLDPSSSELSDLTTTGTRKSFFSTGNFGGFTQQDGFKIWKKAEIVRLDLEIGLVRDSKDELDLELRLGSLN</sequence>
<dbReference type="Pfam" id="PF13912">
    <property type="entry name" value="zf-C2H2_6"/>
    <property type="match status" value="1"/>
</dbReference>
<keyword evidence="4" id="KW-0862">Zinc</keyword>
<keyword evidence="3 8" id="KW-0863">Zinc-finger</keyword>
<dbReference type="InterPro" id="IPR013087">
    <property type="entry name" value="Znf_C2H2_type"/>
</dbReference>
<evidence type="ECO:0000256" key="8">
    <source>
        <dbReference type="PROSITE-ProRule" id="PRU00042"/>
    </source>
</evidence>
<dbReference type="PROSITE" id="PS00028">
    <property type="entry name" value="ZINC_FINGER_C2H2_1"/>
    <property type="match status" value="1"/>
</dbReference>
<keyword evidence="2" id="KW-0479">Metal-binding</keyword>
<evidence type="ECO:0000256" key="5">
    <source>
        <dbReference type="ARBA" id="ARBA00023015"/>
    </source>
</evidence>
<gene>
    <name evidence="11" type="ORF">NC653_024834</name>
</gene>
<dbReference type="Proteomes" id="UP001164929">
    <property type="component" value="Chromosome 10"/>
</dbReference>
<feature type="region of interest" description="Disordered" evidence="9">
    <location>
        <begin position="114"/>
        <end position="140"/>
    </location>
</feature>
<protein>
    <submittedName>
        <fullName evidence="11">Transcriptional regulator SUPERMAN-like</fullName>
    </submittedName>
</protein>
<dbReference type="SUPFAM" id="SSF57667">
    <property type="entry name" value="beta-beta-alpha zinc fingers"/>
    <property type="match status" value="1"/>
</dbReference>
<dbReference type="Gene3D" id="3.30.160.60">
    <property type="entry name" value="Classic Zinc Finger"/>
    <property type="match status" value="1"/>
</dbReference>
<dbReference type="GO" id="GO:0005634">
    <property type="term" value="C:nucleus"/>
    <property type="evidence" value="ECO:0007669"/>
    <property type="project" value="UniProtKB-SubCell"/>
</dbReference>
<evidence type="ECO:0000259" key="10">
    <source>
        <dbReference type="PROSITE" id="PS50157"/>
    </source>
</evidence>
<dbReference type="InterPro" id="IPR052426">
    <property type="entry name" value="Plant_dev_regulator"/>
</dbReference>
<name>A0AAD6MAC3_9ROSI</name>
<keyword evidence="12" id="KW-1185">Reference proteome</keyword>
<evidence type="ECO:0000256" key="9">
    <source>
        <dbReference type="SAM" id="MobiDB-lite"/>
    </source>
</evidence>
<reference evidence="11" key="1">
    <citation type="journal article" date="2023" name="Mol. Ecol. Resour.">
        <title>Chromosome-level genome assembly of a triploid poplar Populus alba 'Berolinensis'.</title>
        <authorList>
            <person name="Chen S."/>
            <person name="Yu Y."/>
            <person name="Wang X."/>
            <person name="Wang S."/>
            <person name="Zhang T."/>
            <person name="Zhou Y."/>
            <person name="He R."/>
            <person name="Meng N."/>
            <person name="Wang Y."/>
            <person name="Liu W."/>
            <person name="Liu Z."/>
            <person name="Liu J."/>
            <person name="Guo Q."/>
            <person name="Huang H."/>
            <person name="Sederoff R.R."/>
            <person name="Wang G."/>
            <person name="Qu G."/>
            <person name="Chen S."/>
        </authorList>
    </citation>
    <scope>NUCLEOTIDE SEQUENCE</scope>
    <source>
        <strain evidence="11">SC-2020</strain>
    </source>
</reference>
<evidence type="ECO:0000256" key="1">
    <source>
        <dbReference type="ARBA" id="ARBA00004123"/>
    </source>
</evidence>
<comment type="subcellular location">
    <subcellularLocation>
        <location evidence="1">Nucleus</location>
    </subcellularLocation>
</comment>
<evidence type="ECO:0000256" key="6">
    <source>
        <dbReference type="ARBA" id="ARBA00023163"/>
    </source>
</evidence>
<dbReference type="AlphaFoldDB" id="A0AAD6MAC3"/>
<evidence type="ECO:0000256" key="7">
    <source>
        <dbReference type="ARBA" id="ARBA00023242"/>
    </source>
</evidence>
<keyword evidence="6" id="KW-0804">Transcription</keyword>